<accession>A0A0A8ZY77</accession>
<dbReference type="EMBL" id="GBRH01255232">
    <property type="protein sequence ID" value="JAD42663.1"/>
    <property type="molecule type" value="Transcribed_RNA"/>
</dbReference>
<reference evidence="1" key="1">
    <citation type="submission" date="2014-09" db="EMBL/GenBank/DDBJ databases">
        <authorList>
            <person name="Magalhaes I.L.F."/>
            <person name="Oliveira U."/>
            <person name="Santos F.R."/>
            <person name="Vidigal T.H.D.A."/>
            <person name="Brescovit A.D."/>
            <person name="Santos A.J."/>
        </authorList>
    </citation>
    <scope>NUCLEOTIDE SEQUENCE</scope>
    <source>
        <tissue evidence="1">Shoot tissue taken approximately 20 cm above the soil surface</tissue>
    </source>
</reference>
<protein>
    <submittedName>
        <fullName evidence="1">Uncharacterized protein</fullName>
    </submittedName>
</protein>
<name>A0A0A8ZY77_ARUDO</name>
<organism evidence="1">
    <name type="scientific">Arundo donax</name>
    <name type="common">Giant reed</name>
    <name type="synonym">Donax arundinaceus</name>
    <dbReference type="NCBI Taxonomy" id="35708"/>
    <lineage>
        <taxon>Eukaryota</taxon>
        <taxon>Viridiplantae</taxon>
        <taxon>Streptophyta</taxon>
        <taxon>Embryophyta</taxon>
        <taxon>Tracheophyta</taxon>
        <taxon>Spermatophyta</taxon>
        <taxon>Magnoliopsida</taxon>
        <taxon>Liliopsida</taxon>
        <taxon>Poales</taxon>
        <taxon>Poaceae</taxon>
        <taxon>PACMAD clade</taxon>
        <taxon>Arundinoideae</taxon>
        <taxon>Arundineae</taxon>
        <taxon>Arundo</taxon>
    </lineage>
</organism>
<proteinExistence type="predicted"/>
<sequence length="9" mass="949">MGGRSAQQD</sequence>
<evidence type="ECO:0000313" key="1">
    <source>
        <dbReference type="EMBL" id="JAD42663.1"/>
    </source>
</evidence>
<reference evidence="1" key="2">
    <citation type="journal article" date="2015" name="Data Brief">
        <title>Shoot transcriptome of the giant reed, Arundo donax.</title>
        <authorList>
            <person name="Barrero R.A."/>
            <person name="Guerrero F.D."/>
            <person name="Moolhuijzen P."/>
            <person name="Goolsby J.A."/>
            <person name="Tidwell J."/>
            <person name="Bellgard S.E."/>
            <person name="Bellgard M.I."/>
        </authorList>
    </citation>
    <scope>NUCLEOTIDE SEQUENCE</scope>
    <source>
        <tissue evidence="1">Shoot tissue taken approximately 20 cm above the soil surface</tissue>
    </source>
</reference>